<organism evidence="1 3">
    <name type="scientific">Didymodactylos carnosus</name>
    <dbReference type="NCBI Taxonomy" id="1234261"/>
    <lineage>
        <taxon>Eukaryota</taxon>
        <taxon>Metazoa</taxon>
        <taxon>Spiralia</taxon>
        <taxon>Gnathifera</taxon>
        <taxon>Rotifera</taxon>
        <taxon>Eurotatoria</taxon>
        <taxon>Bdelloidea</taxon>
        <taxon>Philodinida</taxon>
        <taxon>Philodinidae</taxon>
        <taxon>Didymodactylos</taxon>
    </lineage>
</organism>
<evidence type="ECO:0000313" key="1">
    <source>
        <dbReference type="EMBL" id="CAF0966160.1"/>
    </source>
</evidence>
<dbReference type="EMBL" id="CAJNOK010005256">
    <property type="protein sequence ID" value="CAF0966160.1"/>
    <property type="molecule type" value="Genomic_DNA"/>
</dbReference>
<gene>
    <name evidence="1" type="ORF">OVA965_LOCUS12860</name>
    <name evidence="2" type="ORF">TMI583_LOCUS12863</name>
</gene>
<dbReference type="Proteomes" id="UP000682733">
    <property type="component" value="Unassembled WGS sequence"/>
</dbReference>
<dbReference type="EMBL" id="CAJOBA010005261">
    <property type="protein sequence ID" value="CAF3738005.1"/>
    <property type="molecule type" value="Genomic_DNA"/>
</dbReference>
<evidence type="ECO:0000313" key="2">
    <source>
        <dbReference type="EMBL" id="CAF3738005.1"/>
    </source>
</evidence>
<name>A0A8S2DPN7_9BILA</name>
<sequence>MGFPKILAFPESPQETTSNDVRLIGFSEQILVGSNETLILAKDFDICYRSILSTSPGEHFTNQGAQIGKLPDFGSLPMSKAVLSALTHNRCGRDLIVLSSILSVLNSSVILKSIPDEYKRPEGDFMTLLNVMNVVLLVRESVSPQQFSVERVCTAKGLSPIAHVIKRALRRYTNLEKALSLSDDFRELAQLQSGKWELIAKALLAGYSDKVYVSLKILQGKTQQFLKYNFATSQSPSNETVAVIDISSKLRTKNKGPSPASLVLARDVLYLTTVRSTAILSFVGQIESLWIEYTIVRELPLNENEERKLNDDNILSNANKQFSHIHIHISNKTLILRGPSGEVLNAELYIRQQLVTEFKCTLSSVITGQVNDALARNLTLVTKMRTDLFGPLRWRWEAQHQVKIRTKNNHTNGTVDITVEGLDSQNQLVHKEFQSFLKWLRNCVVIRNPDSAVPPRMLKPQVRKEYADMEEKISHVTNKDRSPVDIWKSLQGPTATRETRMEVVAWVAVCEFKCRLEGGFVRDWIVGNYSTTPANLSPKQWIVYQPGTSMPMLNKQLVPSDLDCHLPASEYFDIERFSDRMHKFKISIKVFRQDWRYVLLLDEDYKTGPFTMDLIEPHIALTHDRIDFDVSNLSLEKDYTRELGMRVNITSGSHPIQLEQIVDNIRNKRFQVLRPIEGEQGVASPGAISERIDKMKARGWTQLDEVLSFVPDPPTTYNAVLK</sequence>
<comment type="caution">
    <text evidence="1">The sequence shown here is derived from an EMBL/GenBank/DDBJ whole genome shotgun (WGS) entry which is preliminary data.</text>
</comment>
<proteinExistence type="predicted"/>
<reference evidence="1" key="1">
    <citation type="submission" date="2021-02" db="EMBL/GenBank/DDBJ databases">
        <authorList>
            <person name="Nowell W R."/>
        </authorList>
    </citation>
    <scope>NUCLEOTIDE SEQUENCE</scope>
</reference>
<dbReference type="Proteomes" id="UP000677228">
    <property type="component" value="Unassembled WGS sequence"/>
</dbReference>
<accession>A0A8S2DPN7</accession>
<protein>
    <submittedName>
        <fullName evidence="1">Uncharacterized protein</fullName>
    </submittedName>
</protein>
<dbReference type="AlphaFoldDB" id="A0A8S2DPN7"/>
<evidence type="ECO:0000313" key="3">
    <source>
        <dbReference type="Proteomes" id="UP000677228"/>
    </source>
</evidence>